<evidence type="ECO:0000313" key="1">
    <source>
        <dbReference type="WBParaSite" id="maker-PairedContig_5030-snap-gene-0.5-mRNA-1"/>
    </source>
</evidence>
<name>A0A1I8EU76_WUCBA</name>
<accession>A0A1I8EU76</accession>
<organism evidence="1">
    <name type="scientific">Wuchereria bancrofti</name>
    <dbReference type="NCBI Taxonomy" id="6293"/>
    <lineage>
        <taxon>Eukaryota</taxon>
        <taxon>Metazoa</taxon>
        <taxon>Ecdysozoa</taxon>
        <taxon>Nematoda</taxon>
        <taxon>Chromadorea</taxon>
        <taxon>Rhabditida</taxon>
        <taxon>Spirurina</taxon>
        <taxon>Spiruromorpha</taxon>
        <taxon>Filarioidea</taxon>
        <taxon>Onchocercidae</taxon>
        <taxon>Wuchereria</taxon>
    </lineage>
</organism>
<sequence length="123" mass="14165">MLLFFLKFFEGLLCITAGLSLLSGLLCITAGLSFVASAVVLHYSFFTDAVSEQKVILDSMFSKQNNYGRADGIVTWNDARIYRQQLCKYYFSNMKFISVKKEENAINLYFPKDVLVFFFFRCL</sequence>
<dbReference type="AlphaFoldDB" id="A0A1I8EU76"/>
<protein>
    <submittedName>
        <fullName evidence="1">Uncharacterized protein</fullName>
    </submittedName>
</protein>
<dbReference type="WBParaSite" id="maker-PairedContig_5030-snap-gene-0.5-mRNA-1">
    <property type="protein sequence ID" value="maker-PairedContig_5030-snap-gene-0.5-mRNA-1"/>
    <property type="gene ID" value="maker-PairedContig_5030-snap-gene-0.5"/>
</dbReference>
<reference evidence="1" key="1">
    <citation type="submission" date="2016-11" db="UniProtKB">
        <authorList>
            <consortium name="WormBaseParasite"/>
        </authorList>
    </citation>
    <scope>IDENTIFICATION</scope>
    <source>
        <strain evidence="1">pt0022</strain>
    </source>
</reference>
<proteinExistence type="predicted"/>